<sequence length="297" mass="33445">MSGDETTRAAYLQERERLLRTYRQRLDEAPVADHEAIWQEYVEGQARLAQRYNGRFSMRFLLYCTEWDPHKGGIVAVNRNLAEGLAEAGHEVFVRVGHEVTSYSPGDRIHLIGPRQYDPGRGEQEQLDYDGEELPSRVDAIIGHSRYSGPAALRVRDQLYPDTPFVHTIHMVTGALARVADRPDLEVEFEGIERRMTAAADMVLGIGPVLENEARRLVATNPGDHLPRVASIIPGVPFEEQRLLPWDGERPRNVLFVGRADAPQQGAHHAALMVRRLREEGLDVRLTVRGAAPQILE</sequence>
<dbReference type="Pfam" id="PF20706">
    <property type="entry name" value="GT4-conflict"/>
    <property type="match status" value="1"/>
</dbReference>
<keyword evidence="2" id="KW-1185">Reference proteome</keyword>
<dbReference type="Gene3D" id="3.40.50.2000">
    <property type="entry name" value="Glycogen Phosphorylase B"/>
    <property type="match status" value="1"/>
</dbReference>
<dbReference type="Proteomes" id="UP000832041">
    <property type="component" value="Chromosome"/>
</dbReference>
<gene>
    <name evidence="1" type="ORF">FOF52_17130</name>
</gene>
<reference evidence="1 2" key="1">
    <citation type="submission" date="2020-04" db="EMBL/GenBank/DDBJ databases">
        <title>Thermobifida alba genome sequencing and assembly.</title>
        <authorList>
            <person name="Luzics S."/>
            <person name="Horvath B."/>
            <person name="Nagy I."/>
            <person name="Toth A."/>
            <person name="Nagy I."/>
            <person name="Kukolya J."/>
        </authorList>
    </citation>
    <scope>NUCLEOTIDE SEQUENCE [LARGE SCALE GENOMIC DNA]</scope>
    <source>
        <strain evidence="1 2">DSM 43795</strain>
    </source>
</reference>
<evidence type="ECO:0000313" key="1">
    <source>
        <dbReference type="EMBL" id="UPT22473.1"/>
    </source>
</evidence>
<evidence type="ECO:0000313" key="2">
    <source>
        <dbReference type="Proteomes" id="UP000832041"/>
    </source>
</evidence>
<organism evidence="1 2">
    <name type="scientific">Thermobifida alba</name>
    <name type="common">Thermomonospora alba</name>
    <dbReference type="NCBI Taxonomy" id="53522"/>
    <lineage>
        <taxon>Bacteria</taxon>
        <taxon>Bacillati</taxon>
        <taxon>Actinomycetota</taxon>
        <taxon>Actinomycetes</taxon>
        <taxon>Streptosporangiales</taxon>
        <taxon>Nocardiopsidaceae</taxon>
        <taxon>Thermobifida</taxon>
    </lineage>
</organism>
<name>A0ABY4L860_THEAE</name>
<dbReference type="EMBL" id="CP051627">
    <property type="protein sequence ID" value="UPT22473.1"/>
    <property type="molecule type" value="Genomic_DNA"/>
</dbReference>
<accession>A0ABY4L860</accession>
<protein>
    <submittedName>
        <fullName evidence="1">Glycosyltransferase family 4 protein</fullName>
    </submittedName>
</protein>
<dbReference type="SUPFAM" id="SSF53756">
    <property type="entry name" value="UDP-Glycosyltransferase/glycogen phosphorylase"/>
    <property type="match status" value="1"/>
</dbReference>
<proteinExistence type="predicted"/>